<evidence type="ECO:0000313" key="2">
    <source>
        <dbReference type="Proteomes" id="UP000006729"/>
    </source>
</evidence>
<dbReference type="EMBL" id="CM009302">
    <property type="protein sequence ID" value="PNT08118.1"/>
    <property type="molecule type" value="Genomic_DNA"/>
</dbReference>
<reference evidence="1" key="2">
    <citation type="submission" date="2017-07" db="EMBL/GenBank/DDBJ databases">
        <title>WGS assembly of Populus trichocarpa.</title>
        <authorList>
            <person name="Tuskan G."/>
            <person name="Difazio S."/>
            <person name="Jansson S."/>
            <person name="Bohlmann J."/>
            <person name="Grigoriev I."/>
            <person name="Hellsten U."/>
            <person name="Putnam N."/>
            <person name="Ralph S."/>
            <person name="Rombauts S."/>
            <person name="Salamov A."/>
            <person name="Schein J."/>
            <person name="Sterck L."/>
            <person name="Aerts A."/>
            <person name="Bhalerao R."/>
            <person name="Bhalerao R."/>
            <person name="Blaudez D."/>
            <person name="Boerjan W."/>
            <person name="Brun A."/>
            <person name="Brunner A."/>
            <person name="Busov V."/>
            <person name="Campbell M."/>
            <person name="Carlson J."/>
            <person name="Chalot M."/>
            <person name="Chapman J."/>
            <person name="Chen G."/>
            <person name="Cooper D."/>
            <person name="Coutinho P."/>
            <person name="Couturier J."/>
            <person name="Covert S."/>
            <person name="Cronk Q."/>
            <person name="Cunningham R."/>
            <person name="Davis J."/>
            <person name="Degroeve S."/>
            <person name="Dejardin A."/>
            <person name="Depamphilis C."/>
            <person name="Detter J."/>
            <person name="Dirks B."/>
            <person name="Dubchak I."/>
            <person name="Duplessis S."/>
            <person name="Ehlting J."/>
            <person name="Ellis B."/>
            <person name="Gendler K."/>
            <person name="Goodstein D."/>
            <person name="Gribskov M."/>
            <person name="Grimwood J."/>
            <person name="Groover A."/>
            <person name="Gunter L."/>
            <person name="Hamberger B."/>
            <person name="Heinze B."/>
            <person name="Helariutta Y."/>
            <person name="Henrissat B."/>
            <person name="Holligan D."/>
            <person name="Holt R."/>
            <person name="Huang W."/>
            <person name="Islam-Faridi N."/>
            <person name="Jones S."/>
            <person name="Jones-Rhoades M."/>
            <person name="Jorgensen R."/>
            <person name="Joshi C."/>
            <person name="Kangasjarvi J."/>
            <person name="Karlsson J."/>
            <person name="Kelleher C."/>
            <person name="Kirkpatrick R."/>
            <person name="Kirst M."/>
            <person name="Kohler A."/>
            <person name="Kalluri U."/>
            <person name="Larimer F."/>
            <person name="Leebens-Mack J."/>
            <person name="Leple J."/>
            <person name="Locascio P."/>
            <person name="Lou Y."/>
            <person name="Lucas S."/>
            <person name="Martin F."/>
            <person name="Montanini B."/>
            <person name="Napoli C."/>
            <person name="Nelson D."/>
            <person name="Nelson C."/>
            <person name="Nieminen K."/>
            <person name="Nilsson O."/>
            <person name="Pereda V."/>
            <person name="Peter G."/>
            <person name="Philippe R."/>
            <person name="Pilate G."/>
            <person name="Poliakov A."/>
            <person name="Razumovskaya J."/>
            <person name="Richardson P."/>
            <person name="Rinaldi C."/>
            <person name="Ritland K."/>
            <person name="Rouze P."/>
            <person name="Ryaboy D."/>
            <person name="Schmutz J."/>
            <person name="Schrader J."/>
            <person name="Segerman B."/>
            <person name="Shin H."/>
            <person name="Siddiqui A."/>
            <person name="Sterky F."/>
            <person name="Terry A."/>
            <person name="Tsai C."/>
            <person name="Uberbacher E."/>
            <person name="Unneberg P."/>
            <person name="Vahala J."/>
            <person name="Wall K."/>
            <person name="Wessler S."/>
            <person name="Yang G."/>
            <person name="Yin T."/>
            <person name="Douglas C."/>
            <person name="Marra M."/>
            <person name="Sandberg G."/>
            <person name="Van De Peer Y."/>
            <person name="Rokhsar D."/>
        </authorList>
    </citation>
    <scope>NUCLEOTIDE SEQUENCE</scope>
    <source>
        <strain evidence="1">Nisqually-1</strain>
    </source>
</reference>
<dbReference type="AlphaFoldDB" id="A0A2K1Y508"/>
<gene>
    <name evidence="1" type="ORF">POPTR_013G128400</name>
</gene>
<dbReference type="Proteomes" id="UP000006729">
    <property type="component" value="Chromosome 13"/>
</dbReference>
<dbReference type="InParanoid" id="A0A2K1Y508"/>
<protein>
    <submittedName>
        <fullName evidence="1">Uncharacterized protein</fullName>
    </submittedName>
</protein>
<proteinExistence type="predicted"/>
<evidence type="ECO:0000313" key="1">
    <source>
        <dbReference type="EMBL" id="PNT08117.1"/>
    </source>
</evidence>
<sequence length="80" mass="9155">MCLSDGFELNASADTHALIWYHSPVQRSLSFFLLSLDIRGRLSKFLNNLAESLVWPYNLHAPFYLAVKLLGEMTFSLHLI</sequence>
<keyword evidence="2" id="KW-1185">Reference proteome</keyword>
<accession>A0A2K1Y508</accession>
<name>A0A2K1Y508_POPTR</name>
<dbReference type="EMBL" id="CM009302">
    <property type="protein sequence ID" value="PNT08117.1"/>
    <property type="molecule type" value="Genomic_DNA"/>
</dbReference>
<organism evidence="1 2">
    <name type="scientific">Populus trichocarpa</name>
    <name type="common">Western balsam poplar</name>
    <name type="synonym">Populus balsamifera subsp. trichocarpa</name>
    <dbReference type="NCBI Taxonomy" id="3694"/>
    <lineage>
        <taxon>Eukaryota</taxon>
        <taxon>Viridiplantae</taxon>
        <taxon>Streptophyta</taxon>
        <taxon>Embryophyta</taxon>
        <taxon>Tracheophyta</taxon>
        <taxon>Spermatophyta</taxon>
        <taxon>Magnoliopsida</taxon>
        <taxon>eudicotyledons</taxon>
        <taxon>Gunneridae</taxon>
        <taxon>Pentapetalae</taxon>
        <taxon>rosids</taxon>
        <taxon>fabids</taxon>
        <taxon>Malpighiales</taxon>
        <taxon>Salicaceae</taxon>
        <taxon>Saliceae</taxon>
        <taxon>Populus</taxon>
    </lineage>
</organism>
<reference evidence="1 2" key="1">
    <citation type="journal article" date="2006" name="Science">
        <title>The genome of black cottonwood, Populus trichocarpa (Torr. &amp; Gray).</title>
        <authorList>
            <person name="Tuskan G.A."/>
            <person name="Difazio S."/>
            <person name="Jansson S."/>
            <person name="Bohlmann J."/>
            <person name="Grigoriev I."/>
            <person name="Hellsten U."/>
            <person name="Putnam N."/>
            <person name="Ralph S."/>
            <person name="Rombauts S."/>
            <person name="Salamov A."/>
            <person name="Schein J."/>
            <person name="Sterck L."/>
            <person name="Aerts A."/>
            <person name="Bhalerao R.R."/>
            <person name="Bhalerao R.P."/>
            <person name="Blaudez D."/>
            <person name="Boerjan W."/>
            <person name="Brun A."/>
            <person name="Brunner A."/>
            <person name="Busov V."/>
            <person name="Campbell M."/>
            <person name="Carlson J."/>
            <person name="Chalot M."/>
            <person name="Chapman J."/>
            <person name="Chen G.L."/>
            <person name="Cooper D."/>
            <person name="Coutinho P.M."/>
            <person name="Couturier J."/>
            <person name="Covert S."/>
            <person name="Cronk Q."/>
            <person name="Cunningham R."/>
            <person name="Davis J."/>
            <person name="Degroeve S."/>
            <person name="Dejardin A."/>
            <person name="Depamphilis C."/>
            <person name="Detter J."/>
            <person name="Dirks B."/>
            <person name="Dubchak I."/>
            <person name="Duplessis S."/>
            <person name="Ehlting J."/>
            <person name="Ellis B."/>
            <person name="Gendler K."/>
            <person name="Goodstein D."/>
            <person name="Gribskov M."/>
            <person name="Grimwood J."/>
            <person name="Groover A."/>
            <person name="Gunter L."/>
            <person name="Hamberger B."/>
            <person name="Heinze B."/>
            <person name="Helariutta Y."/>
            <person name="Henrissat B."/>
            <person name="Holligan D."/>
            <person name="Holt R."/>
            <person name="Huang W."/>
            <person name="Islam-Faridi N."/>
            <person name="Jones S."/>
            <person name="Jones-Rhoades M."/>
            <person name="Jorgensen R."/>
            <person name="Joshi C."/>
            <person name="Kangasjarvi J."/>
            <person name="Karlsson J."/>
            <person name="Kelleher C."/>
            <person name="Kirkpatrick R."/>
            <person name="Kirst M."/>
            <person name="Kohler A."/>
            <person name="Kalluri U."/>
            <person name="Larimer F."/>
            <person name="Leebens-Mack J."/>
            <person name="Leple J.C."/>
            <person name="Locascio P."/>
            <person name="Lou Y."/>
            <person name="Lucas S."/>
            <person name="Martin F."/>
            <person name="Montanini B."/>
            <person name="Napoli C."/>
            <person name="Nelson D.R."/>
            <person name="Nelson C."/>
            <person name="Nieminen K."/>
            <person name="Nilsson O."/>
            <person name="Pereda V."/>
            <person name="Peter G."/>
            <person name="Philippe R."/>
            <person name="Pilate G."/>
            <person name="Poliakov A."/>
            <person name="Razumovskaya J."/>
            <person name="Richardson P."/>
            <person name="Rinaldi C."/>
            <person name="Ritland K."/>
            <person name="Rouze P."/>
            <person name="Ryaboy D."/>
            <person name="Schmutz J."/>
            <person name="Schrader J."/>
            <person name="Segerman B."/>
            <person name="Shin H."/>
            <person name="Siddiqui A."/>
            <person name="Sterky F."/>
            <person name="Terry A."/>
            <person name="Tsai C.J."/>
            <person name="Uberbacher E."/>
            <person name="Unneberg P."/>
            <person name="Vahala J."/>
            <person name="Wall K."/>
            <person name="Wessler S."/>
            <person name="Yang G."/>
            <person name="Yin T."/>
            <person name="Douglas C."/>
            <person name="Marra M."/>
            <person name="Sandberg G."/>
            <person name="Van de Peer Y."/>
            <person name="Rokhsar D."/>
        </authorList>
    </citation>
    <scope>NUCLEOTIDE SEQUENCE [LARGE SCALE GENOMIC DNA]</scope>
    <source>
        <strain evidence="2">cv. Nisqually</strain>
        <strain evidence="1">Nisqually-1</strain>
    </source>
</reference>